<evidence type="ECO:0000256" key="1">
    <source>
        <dbReference type="ARBA" id="ARBA00023157"/>
    </source>
</evidence>
<feature type="domain" description="C-type lectin" evidence="2">
    <location>
        <begin position="61"/>
        <end position="135"/>
    </location>
</feature>
<dbReference type="InterPro" id="IPR016187">
    <property type="entry name" value="CTDL_fold"/>
</dbReference>
<dbReference type="Proteomes" id="UP000694620">
    <property type="component" value="Unassembled WGS sequence"/>
</dbReference>
<evidence type="ECO:0000259" key="2">
    <source>
        <dbReference type="PROSITE" id="PS50041"/>
    </source>
</evidence>
<dbReference type="InterPro" id="IPR018378">
    <property type="entry name" value="C-type_lectin_CS"/>
</dbReference>
<dbReference type="PANTHER" id="PTHR45784:SF5">
    <property type="entry name" value="C-TYPE LECTIN DOMAIN FAMILY 20 MEMBER A-RELATED"/>
    <property type="match status" value="1"/>
</dbReference>
<dbReference type="InterPro" id="IPR001304">
    <property type="entry name" value="C-type_lectin-like"/>
</dbReference>
<name>A0A8C4SW12_ERPCA</name>
<organism evidence="3 4">
    <name type="scientific">Erpetoichthys calabaricus</name>
    <name type="common">Rope fish</name>
    <name type="synonym">Calamoichthys calabaricus</name>
    <dbReference type="NCBI Taxonomy" id="27687"/>
    <lineage>
        <taxon>Eukaryota</taxon>
        <taxon>Metazoa</taxon>
        <taxon>Chordata</taxon>
        <taxon>Craniata</taxon>
        <taxon>Vertebrata</taxon>
        <taxon>Euteleostomi</taxon>
        <taxon>Actinopterygii</taxon>
        <taxon>Polypteriformes</taxon>
        <taxon>Polypteridae</taxon>
        <taxon>Erpetoichthys</taxon>
    </lineage>
</organism>
<dbReference type="PANTHER" id="PTHR45784">
    <property type="entry name" value="C-TYPE LECTIN DOMAIN FAMILY 20 MEMBER A-RELATED"/>
    <property type="match status" value="1"/>
</dbReference>
<proteinExistence type="predicted"/>
<protein>
    <recommendedName>
        <fullName evidence="2">C-type lectin domain-containing protein</fullName>
    </recommendedName>
</protein>
<dbReference type="SUPFAM" id="SSF56436">
    <property type="entry name" value="C-type lectin-like"/>
    <property type="match status" value="1"/>
</dbReference>
<dbReference type="PROSITE" id="PS50041">
    <property type="entry name" value="C_TYPE_LECTIN_2"/>
    <property type="match status" value="1"/>
</dbReference>
<accession>A0A8C4SW12</accession>
<keyword evidence="4" id="KW-1185">Reference proteome</keyword>
<dbReference type="Pfam" id="PF00059">
    <property type="entry name" value="Lectin_C"/>
    <property type="match status" value="1"/>
</dbReference>
<evidence type="ECO:0000313" key="4">
    <source>
        <dbReference type="Proteomes" id="UP000694620"/>
    </source>
</evidence>
<evidence type="ECO:0000313" key="3">
    <source>
        <dbReference type="Ensembl" id="ENSECRP00000022394.1"/>
    </source>
</evidence>
<dbReference type="Gene3D" id="3.10.100.10">
    <property type="entry name" value="Mannose-Binding Protein A, subunit A"/>
    <property type="match status" value="1"/>
</dbReference>
<sequence>MLHGQLYFVGCLTAFSVLSQNIQIRLISTQMSPVLLCVKVSRNRLVDAFISIALVLRITYLVTVYKEEDIGQLLNNSKIQEFWIGLHCDSSNWHWSDGEKLTYSNWDRDLFCAFAQSNGSWSDSVCNENKTFICYNS</sequence>
<keyword evidence="1" id="KW-1015">Disulfide bond</keyword>
<reference evidence="3" key="1">
    <citation type="submission" date="2025-08" db="UniProtKB">
        <authorList>
            <consortium name="Ensembl"/>
        </authorList>
    </citation>
    <scope>IDENTIFICATION</scope>
</reference>
<dbReference type="AlphaFoldDB" id="A0A8C4SW12"/>
<dbReference type="Ensembl" id="ENSECRT00000022868.1">
    <property type="protein sequence ID" value="ENSECRP00000022394.1"/>
    <property type="gene ID" value="ENSECRG00000015097.1"/>
</dbReference>
<dbReference type="PROSITE" id="PS00615">
    <property type="entry name" value="C_TYPE_LECTIN_1"/>
    <property type="match status" value="1"/>
</dbReference>
<reference evidence="3" key="2">
    <citation type="submission" date="2025-09" db="UniProtKB">
        <authorList>
            <consortium name="Ensembl"/>
        </authorList>
    </citation>
    <scope>IDENTIFICATION</scope>
</reference>
<dbReference type="GeneTree" id="ENSGT00940000176041"/>
<dbReference type="InterPro" id="IPR016186">
    <property type="entry name" value="C-type_lectin-like/link_sf"/>
</dbReference>